<organism evidence="1 2">
    <name type="scientific">Plakobranchus ocellatus</name>
    <dbReference type="NCBI Taxonomy" id="259542"/>
    <lineage>
        <taxon>Eukaryota</taxon>
        <taxon>Metazoa</taxon>
        <taxon>Spiralia</taxon>
        <taxon>Lophotrochozoa</taxon>
        <taxon>Mollusca</taxon>
        <taxon>Gastropoda</taxon>
        <taxon>Heterobranchia</taxon>
        <taxon>Euthyneura</taxon>
        <taxon>Panpulmonata</taxon>
        <taxon>Sacoglossa</taxon>
        <taxon>Placobranchoidea</taxon>
        <taxon>Plakobranchidae</taxon>
        <taxon>Plakobranchus</taxon>
    </lineage>
</organism>
<dbReference type="GO" id="GO:0003964">
    <property type="term" value="F:RNA-directed DNA polymerase activity"/>
    <property type="evidence" value="ECO:0007669"/>
    <property type="project" value="UniProtKB-KW"/>
</dbReference>
<keyword evidence="2" id="KW-1185">Reference proteome</keyword>
<dbReference type="AlphaFoldDB" id="A0AAV4B1R3"/>
<keyword evidence="1" id="KW-0548">Nucleotidyltransferase</keyword>
<evidence type="ECO:0000313" key="1">
    <source>
        <dbReference type="EMBL" id="GFO13477.1"/>
    </source>
</evidence>
<proteinExistence type="predicted"/>
<comment type="caution">
    <text evidence="1">The sequence shown here is derived from an EMBL/GenBank/DDBJ whole genome shotgun (WGS) entry which is preliminary data.</text>
</comment>
<reference evidence="1 2" key="1">
    <citation type="journal article" date="2021" name="Elife">
        <title>Chloroplast acquisition without the gene transfer in kleptoplastic sea slugs, Plakobranchus ocellatus.</title>
        <authorList>
            <person name="Maeda T."/>
            <person name="Takahashi S."/>
            <person name="Yoshida T."/>
            <person name="Shimamura S."/>
            <person name="Takaki Y."/>
            <person name="Nagai Y."/>
            <person name="Toyoda A."/>
            <person name="Suzuki Y."/>
            <person name="Arimoto A."/>
            <person name="Ishii H."/>
            <person name="Satoh N."/>
            <person name="Nishiyama T."/>
            <person name="Hasebe M."/>
            <person name="Maruyama T."/>
            <person name="Minagawa J."/>
            <person name="Obokata J."/>
            <person name="Shigenobu S."/>
        </authorList>
    </citation>
    <scope>NUCLEOTIDE SEQUENCE [LARGE SCALE GENOMIC DNA]</scope>
</reference>
<accession>A0AAV4B1R3</accession>
<dbReference type="Proteomes" id="UP000735302">
    <property type="component" value="Unassembled WGS sequence"/>
</dbReference>
<dbReference type="EMBL" id="BLXT01004491">
    <property type="protein sequence ID" value="GFO13477.1"/>
    <property type="molecule type" value="Genomic_DNA"/>
</dbReference>
<protein>
    <submittedName>
        <fullName evidence="1">Reverse transcriptase</fullName>
    </submittedName>
</protein>
<evidence type="ECO:0000313" key="2">
    <source>
        <dbReference type="Proteomes" id="UP000735302"/>
    </source>
</evidence>
<name>A0AAV4B1R3_9GAST</name>
<gene>
    <name evidence="1" type="ORF">PoB_003998200</name>
</gene>
<sequence>MKRITKRLIIRIIVRKISDKRYMIKIRISGLEGRMELMAESSFNKDITLSIESAKVFDGSCTPLKDSDCNTAAVKEDLVPADCLTGRVTRVTTFCCQNRRFPTAIVNLHCDYFSGPIEVCVIKDFVADVILGNIKGVRSLTVTSMVNVATWTQSKRATTKVHAGRQEILPESLVDSISLRNQYRSPLRLHPRYYLNLGVSSPCTPASKTVTSDDSRLYPSEEDHFVTLFGFR</sequence>
<keyword evidence="1" id="KW-0695">RNA-directed DNA polymerase</keyword>
<keyword evidence="1" id="KW-0808">Transferase</keyword>